<feature type="transmembrane region" description="Helical" evidence="9">
    <location>
        <begin position="141"/>
        <end position="165"/>
    </location>
</feature>
<dbReference type="EMBL" id="JBHSPA010000008">
    <property type="protein sequence ID" value="MFC5823320.1"/>
    <property type="molecule type" value="Genomic_DNA"/>
</dbReference>
<evidence type="ECO:0000256" key="2">
    <source>
        <dbReference type="ARBA" id="ARBA00012438"/>
    </source>
</evidence>
<evidence type="ECO:0000259" key="11">
    <source>
        <dbReference type="Pfam" id="PF07730"/>
    </source>
</evidence>
<keyword evidence="4" id="KW-0808">Transferase</keyword>
<dbReference type="InterPro" id="IPR003594">
    <property type="entry name" value="HATPase_dom"/>
</dbReference>
<reference evidence="13" key="1">
    <citation type="journal article" date="2019" name="Int. J. Syst. Evol. Microbiol.">
        <title>The Global Catalogue of Microorganisms (GCM) 10K type strain sequencing project: providing services to taxonomists for standard genome sequencing and annotation.</title>
        <authorList>
            <consortium name="The Broad Institute Genomics Platform"/>
            <consortium name="The Broad Institute Genome Sequencing Center for Infectious Disease"/>
            <person name="Wu L."/>
            <person name="Ma J."/>
        </authorList>
    </citation>
    <scope>NUCLEOTIDE SEQUENCE [LARGE SCALE GENOMIC DNA]</scope>
    <source>
        <strain evidence="13">CCUG 53903</strain>
    </source>
</reference>
<dbReference type="EC" id="2.7.13.3" evidence="2"/>
<evidence type="ECO:0000256" key="1">
    <source>
        <dbReference type="ARBA" id="ARBA00000085"/>
    </source>
</evidence>
<dbReference type="Gene3D" id="1.20.5.1930">
    <property type="match status" value="1"/>
</dbReference>
<evidence type="ECO:0000259" key="10">
    <source>
        <dbReference type="Pfam" id="PF02518"/>
    </source>
</evidence>
<dbReference type="Gene3D" id="3.30.565.10">
    <property type="entry name" value="Histidine kinase-like ATPase, C-terminal domain"/>
    <property type="match status" value="1"/>
</dbReference>
<comment type="caution">
    <text evidence="12">The sequence shown here is derived from an EMBL/GenBank/DDBJ whole genome shotgun (WGS) entry which is preliminary data.</text>
</comment>
<evidence type="ECO:0000256" key="3">
    <source>
        <dbReference type="ARBA" id="ARBA00022553"/>
    </source>
</evidence>
<gene>
    <name evidence="12" type="ORF">ACFPZ3_05600</name>
</gene>
<comment type="catalytic activity">
    <reaction evidence="1">
        <text>ATP + protein L-histidine = ADP + protein N-phospho-L-histidine.</text>
        <dbReference type="EC" id="2.7.13.3"/>
    </reaction>
</comment>
<evidence type="ECO:0000256" key="7">
    <source>
        <dbReference type="ARBA" id="ARBA00022840"/>
    </source>
</evidence>
<feature type="transmembrane region" description="Helical" evidence="9">
    <location>
        <begin position="56"/>
        <end position="74"/>
    </location>
</feature>
<dbReference type="RefSeq" id="WP_379512858.1">
    <property type="nucleotide sequence ID" value="NZ_JBHSPA010000008.1"/>
</dbReference>
<dbReference type="CDD" id="cd16917">
    <property type="entry name" value="HATPase_UhpB-NarQ-NarX-like"/>
    <property type="match status" value="1"/>
</dbReference>
<dbReference type="InterPro" id="IPR036890">
    <property type="entry name" value="HATPase_C_sf"/>
</dbReference>
<keyword evidence="8" id="KW-0902">Two-component regulatory system</keyword>
<feature type="domain" description="Signal transduction histidine kinase subgroup 3 dimerisation and phosphoacceptor" evidence="11">
    <location>
        <begin position="200"/>
        <end position="265"/>
    </location>
</feature>
<evidence type="ECO:0000256" key="5">
    <source>
        <dbReference type="ARBA" id="ARBA00022741"/>
    </source>
</evidence>
<feature type="domain" description="Histidine kinase/HSP90-like ATPase" evidence="10">
    <location>
        <begin position="303"/>
        <end position="386"/>
    </location>
</feature>
<proteinExistence type="predicted"/>
<evidence type="ECO:0000256" key="9">
    <source>
        <dbReference type="SAM" id="Phobius"/>
    </source>
</evidence>
<keyword evidence="6 12" id="KW-0418">Kinase</keyword>
<dbReference type="InterPro" id="IPR050482">
    <property type="entry name" value="Sensor_HK_TwoCompSys"/>
</dbReference>
<protein>
    <recommendedName>
        <fullName evidence="2">histidine kinase</fullName>
        <ecNumber evidence="2">2.7.13.3</ecNumber>
    </recommendedName>
</protein>
<dbReference type="Pfam" id="PF07730">
    <property type="entry name" value="HisKA_3"/>
    <property type="match status" value="1"/>
</dbReference>
<dbReference type="GO" id="GO:0016301">
    <property type="term" value="F:kinase activity"/>
    <property type="evidence" value="ECO:0007669"/>
    <property type="project" value="UniProtKB-KW"/>
</dbReference>
<name>A0ABW1CEJ9_9ACTN</name>
<feature type="transmembrane region" description="Helical" evidence="9">
    <location>
        <begin position="102"/>
        <end position="129"/>
    </location>
</feature>
<evidence type="ECO:0000313" key="13">
    <source>
        <dbReference type="Proteomes" id="UP001596058"/>
    </source>
</evidence>
<evidence type="ECO:0000256" key="6">
    <source>
        <dbReference type="ARBA" id="ARBA00022777"/>
    </source>
</evidence>
<dbReference type="PANTHER" id="PTHR24421">
    <property type="entry name" value="NITRATE/NITRITE SENSOR PROTEIN NARX-RELATED"/>
    <property type="match status" value="1"/>
</dbReference>
<keyword evidence="13" id="KW-1185">Reference proteome</keyword>
<keyword evidence="9" id="KW-0812">Transmembrane</keyword>
<evidence type="ECO:0000256" key="4">
    <source>
        <dbReference type="ARBA" id="ARBA00022679"/>
    </source>
</evidence>
<dbReference type="Proteomes" id="UP001596058">
    <property type="component" value="Unassembled WGS sequence"/>
</dbReference>
<dbReference type="Pfam" id="PF02518">
    <property type="entry name" value="HATPase_c"/>
    <property type="match status" value="1"/>
</dbReference>
<feature type="transmembrane region" description="Helical" evidence="9">
    <location>
        <begin position="28"/>
        <end position="50"/>
    </location>
</feature>
<keyword evidence="7" id="KW-0067">ATP-binding</keyword>
<keyword evidence="3" id="KW-0597">Phosphoprotein</keyword>
<keyword evidence="9" id="KW-0472">Membrane</keyword>
<evidence type="ECO:0000313" key="12">
    <source>
        <dbReference type="EMBL" id="MFC5823320.1"/>
    </source>
</evidence>
<dbReference type="PANTHER" id="PTHR24421:SF10">
    <property type="entry name" value="NITRATE_NITRITE SENSOR PROTEIN NARQ"/>
    <property type="match status" value="1"/>
</dbReference>
<sequence length="388" mass="40419">MLNRTALEALTQRPIPFLTSGWPWRGGVYLAASVVPGAAAALTGVAAVSGTSVTPALGVAAGLATLALSIPLVAPFERLRLRLVDAAPVPGAPGRRRREAGLAVVTVLAMWWIDLVMLAFTIGGPLVLVLSPVLQPDVTPFVGVLASAAGILLLPVAAYTITAWGGARGAMVRAMLAPQSSELSEVLRSRARLVDAFEMERRRIERDLHDGAQQRLVALSMTLGLARLDLPDDSGTGRLIGVAHDEAKQALAELRELIRGVHSQVLTDRGLRAAVDDVAGRSPVPVDVRLDVPGRLPAPVEVTAYYVVSEALANLAKHSRATRGTVAGRVERGTLIVEVRDDGVGGADPGKGTGLTGLADRLAVVGGRLSLSSPEGGPTLVRVEIPCS</sequence>
<evidence type="ECO:0000256" key="8">
    <source>
        <dbReference type="ARBA" id="ARBA00023012"/>
    </source>
</evidence>
<accession>A0ABW1CEJ9</accession>
<organism evidence="12 13">
    <name type="scientific">Nonomuraea insulae</name>
    <dbReference type="NCBI Taxonomy" id="1616787"/>
    <lineage>
        <taxon>Bacteria</taxon>
        <taxon>Bacillati</taxon>
        <taxon>Actinomycetota</taxon>
        <taxon>Actinomycetes</taxon>
        <taxon>Streptosporangiales</taxon>
        <taxon>Streptosporangiaceae</taxon>
        <taxon>Nonomuraea</taxon>
    </lineage>
</organism>
<dbReference type="InterPro" id="IPR011712">
    <property type="entry name" value="Sig_transdc_His_kin_sub3_dim/P"/>
</dbReference>
<keyword evidence="9" id="KW-1133">Transmembrane helix</keyword>
<dbReference type="SUPFAM" id="SSF55874">
    <property type="entry name" value="ATPase domain of HSP90 chaperone/DNA topoisomerase II/histidine kinase"/>
    <property type="match status" value="1"/>
</dbReference>
<keyword evidence="5" id="KW-0547">Nucleotide-binding</keyword>